<dbReference type="KEGG" id="abra:BN85300620"/>
<reference evidence="1 2" key="1">
    <citation type="journal article" date="2013" name="J. Mol. Microbiol. Biotechnol.">
        <title>Analysis of the Complete Genomes of Acholeplasma brassicae , A. palmae and A. laidlawii and Their Comparison to the Obligate Parasites from ' Candidatus Phytoplasma'.</title>
        <authorList>
            <person name="Kube M."/>
            <person name="Siewert C."/>
            <person name="Migdoll A.M."/>
            <person name="Duduk B."/>
            <person name="Holz S."/>
            <person name="Rabus R."/>
            <person name="Seemuller E."/>
            <person name="Mitrovic J."/>
            <person name="Muller I."/>
            <person name="Buttner C."/>
            <person name="Reinhardt R."/>
        </authorList>
    </citation>
    <scope>NUCLEOTIDE SEQUENCE [LARGE SCALE GENOMIC DNA]</scope>
    <source>
        <strain evidence="2">0502</strain>
    </source>
</reference>
<dbReference type="RefSeq" id="WP_030003957.1">
    <property type="nucleotide sequence ID" value="NC_022549.1"/>
</dbReference>
<dbReference type="STRING" id="61635.BN85300620"/>
<organism evidence="1 2">
    <name type="scientific">Acholeplasma brassicae</name>
    <dbReference type="NCBI Taxonomy" id="61635"/>
    <lineage>
        <taxon>Bacteria</taxon>
        <taxon>Bacillati</taxon>
        <taxon>Mycoplasmatota</taxon>
        <taxon>Mollicutes</taxon>
        <taxon>Acholeplasmatales</taxon>
        <taxon>Acholeplasmataceae</taxon>
        <taxon>Acholeplasma</taxon>
    </lineage>
</organism>
<evidence type="ECO:0000313" key="1">
    <source>
        <dbReference type="EMBL" id="CCV65083.1"/>
    </source>
</evidence>
<sequence length="77" mass="9031">MVKICIDRVASQCAKLKSRYIKIENDKTVSEKSGRLSFLLKHKPNEIMTPYDFIYKIVTTLLLNANAFIYPRFDKYP</sequence>
<dbReference type="OrthoDB" id="2491at2"/>
<dbReference type="InterPro" id="IPR006944">
    <property type="entry name" value="Phage/GTA_portal"/>
</dbReference>
<gene>
    <name evidence="1" type="ORF">BN85300620</name>
</gene>
<protein>
    <submittedName>
        <fullName evidence="1">Bacteriophage portal protein</fullName>
    </submittedName>
</protein>
<accession>U4KQS3</accession>
<evidence type="ECO:0000313" key="2">
    <source>
        <dbReference type="Proteomes" id="UP000032737"/>
    </source>
</evidence>
<proteinExistence type="predicted"/>
<dbReference type="AlphaFoldDB" id="U4KQS3"/>
<dbReference type="EMBL" id="FO681348">
    <property type="protein sequence ID" value="CCV65083.1"/>
    <property type="molecule type" value="Genomic_DNA"/>
</dbReference>
<dbReference type="Pfam" id="PF04860">
    <property type="entry name" value="Phage_portal"/>
    <property type="match status" value="1"/>
</dbReference>
<dbReference type="Proteomes" id="UP000032737">
    <property type="component" value="Chromosome"/>
</dbReference>
<dbReference type="HOGENOM" id="CLU_2629961_0_0_14"/>
<name>U4KQS3_9MOLU</name>
<keyword evidence="2" id="KW-1185">Reference proteome</keyword>